<evidence type="ECO:0000313" key="2">
    <source>
        <dbReference type="Proteomes" id="UP000199502"/>
    </source>
</evidence>
<gene>
    <name evidence="1" type="ORF">SAMN05660710_03354</name>
</gene>
<dbReference type="AlphaFoldDB" id="A0A1G5JQN1"/>
<keyword evidence="2" id="KW-1185">Reference proteome</keyword>
<proteinExistence type="predicted"/>
<protein>
    <submittedName>
        <fullName evidence="1">Uncharacterized protein</fullName>
    </submittedName>
</protein>
<organism evidence="1 2">
    <name type="scientific">Paracoccus tibetensis</name>
    <dbReference type="NCBI Taxonomy" id="336292"/>
    <lineage>
        <taxon>Bacteria</taxon>
        <taxon>Pseudomonadati</taxon>
        <taxon>Pseudomonadota</taxon>
        <taxon>Alphaproteobacteria</taxon>
        <taxon>Rhodobacterales</taxon>
        <taxon>Paracoccaceae</taxon>
        <taxon>Paracoccus</taxon>
    </lineage>
</organism>
<name>A0A1G5JQN1_9RHOB</name>
<dbReference type="STRING" id="336292.SAMN05660710_03354"/>
<dbReference type="EMBL" id="FMVT01000014">
    <property type="protein sequence ID" value="SCY90170.1"/>
    <property type="molecule type" value="Genomic_DNA"/>
</dbReference>
<sequence>MGIDCGNIVSADDDMTGYLREAHPIQRVLDQSSREVVGWLYRWNTGQVAVMWKGERCENVVYE</sequence>
<evidence type="ECO:0000313" key="1">
    <source>
        <dbReference type="EMBL" id="SCY90170.1"/>
    </source>
</evidence>
<accession>A0A1G5JQN1</accession>
<dbReference type="Proteomes" id="UP000199502">
    <property type="component" value="Unassembled WGS sequence"/>
</dbReference>
<reference evidence="1 2" key="1">
    <citation type="submission" date="2016-10" db="EMBL/GenBank/DDBJ databases">
        <authorList>
            <person name="de Groot N.N."/>
        </authorList>
    </citation>
    <scope>NUCLEOTIDE SEQUENCE [LARGE SCALE GENOMIC DNA]</scope>
    <source>
        <strain evidence="1 2">CGMCC 1.8925</strain>
    </source>
</reference>